<reference evidence="3 4" key="1">
    <citation type="submission" date="2020-08" db="EMBL/GenBank/DDBJ databases">
        <title>Genome public.</title>
        <authorList>
            <person name="Liu C."/>
            <person name="Sun Q."/>
        </authorList>
    </citation>
    <scope>NUCLEOTIDE SEQUENCE [LARGE SCALE GENOMIC DNA]</scope>
    <source>
        <strain evidence="3 4">NSJ-46</strain>
    </source>
</reference>
<feature type="domain" description="Cell envelope-related transcriptional attenuator" evidence="2">
    <location>
        <begin position="136"/>
        <end position="296"/>
    </location>
</feature>
<evidence type="ECO:0000259" key="2">
    <source>
        <dbReference type="Pfam" id="PF03816"/>
    </source>
</evidence>
<comment type="similarity">
    <text evidence="1">Belongs to the LytR/CpsA/Psr (LCP) family.</text>
</comment>
<comment type="caution">
    <text evidence="3">The sequence shown here is derived from an EMBL/GenBank/DDBJ whole genome shotgun (WGS) entry which is preliminary data.</text>
</comment>
<dbReference type="RefSeq" id="WP_249308143.1">
    <property type="nucleotide sequence ID" value="NZ_JACRSZ010000007.1"/>
</dbReference>
<evidence type="ECO:0000313" key="3">
    <source>
        <dbReference type="EMBL" id="MBC8573117.1"/>
    </source>
</evidence>
<sequence length="395" mass="44193">MMKKKGHLALKILLVLVLICAVAAGAGYWLFKTQFYDQTNYVEKGTYGTSGFYAEDMISAGQLAGQTARKVKDGEAVEEVSETTSEAVLSSEDEEKLIAEQQEALLNTADQMFSTKNTYNILLLGVDRRDESWNGNSDVVMLVTVNMDKQKIYMTSFLRDLYVNIPEIGVRKLNAACANGGPELAEETLKENYQVQIDNYAMVDFNAMIDVIDALGGIELEIDEDERVTANDYITCMCQDNEVDPEPYYIKEAGLVHLSGYQAVGYARNRYTGKGSDFGRTQRQRNVMTAILKKVQSGSYDSLTDVVKSIMPYITHDITEMEMIGILLKLNTWIGYDTVEQHIPYNDEYYTDNEILIPNDMSDTITKLNGLLYGDLEISETEGQSETETGSEAEA</sequence>
<dbReference type="PANTHER" id="PTHR33392:SF6">
    <property type="entry name" value="POLYISOPRENYL-TEICHOIC ACID--PEPTIDOGLYCAN TEICHOIC ACID TRANSFERASE TAGU"/>
    <property type="match status" value="1"/>
</dbReference>
<dbReference type="InterPro" id="IPR004474">
    <property type="entry name" value="LytR_CpsA_psr"/>
</dbReference>
<organism evidence="3 4">
    <name type="scientific">Jingyaoa shaoxingensis</name>
    <dbReference type="NCBI Taxonomy" id="2763671"/>
    <lineage>
        <taxon>Bacteria</taxon>
        <taxon>Bacillati</taxon>
        <taxon>Bacillota</taxon>
        <taxon>Clostridia</taxon>
        <taxon>Lachnospirales</taxon>
        <taxon>Lachnospiraceae</taxon>
        <taxon>Jingyaoa</taxon>
    </lineage>
</organism>
<accession>A0ABR7NBD2</accession>
<gene>
    <name evidence="3" type="ORF">H8716_08480</name>
</gene>
<dbReference type="InterPro" id="IPR050922">
    <property type="entry name" value="LytR/CpsA/Psr_CW_biosynth"/>
</dbReference>
<dbReference type="NCBIfam" id="TIGR00350">
    <property type="entry name" value="lytR_cpsA_psr"/>
    <property type="match status" value="1"/>
</dbReference>
<dbReference type="Pfam" id="PF03816">
    <property type="entry name" value="LytR_cpsA_psr"/>
    <property type="match status" value="1"/>
</dbReference>
<evidence type="ECO:0000313" key="4">
    <source>
        <dbReference type="Proteomes" id="UP000657421"/>
    </source>
</evidence>
<proteinExistence type="inferred from homology"/>
<evidence type="ECO:0000256" key="1">
    <source>
        <dbReference type="ARBA" id="ARBA00006068"/>
    </source>
</evidence>
<name>A0ABR7NBD2_9FIRM</name>
<dbReference type="PANTHER" id="PTHR33392">
    <property type="entry name" value="POLYISOPRENYL-TEICHOIC ACID--PEPTIDOGLYCAN TEICHOIC ACID TRANSFERASE TAGU"/>
    <property type="match status" value="1"/>
</dbReference>
<dbReference type="Proteomes" id="UP000657421">
    <property type="component" value="Unassembled WGS sequence"/>
</dbReference>
<keyword evidence="4" id="KW-1185">Reference proteome</keyword>
<protein>
    <submittedName>
        <fullName evidence="3">LCP family protein</fullName>
    </submittedName>
</protein>
<dbReference type="EMBL" id="JACRSZ010000007">
    <property type="protein sequence ID" value="MBC8573117.1"/>
    <property type="molecule type" value="Genomic_DNA"/>
</dbReference>
<dbReference type="Gene3D" id="3.40.630.190">
    <property type="entry name" value="LCP protein"/>
    <property type="match status" value="1"/>
</dbReference>